<protein>
    <submittedName>
        <fullName evidence="2">Uncharacterized protein</fullName>
    </submittedName>
</protein>
<dbReference type="Proteomes" id="UP000219453">
    <property type="component" value="Unassembled WGS sequence"/>
</dbReference>
<dbReference type="AlphaFoldDB" id="A0A285NRN5"/>
<keyword evidence="3" id="KW-1185">Reference proteome</keyword>
<sequence length="240" mass="25800">MRKGVPRGYVVDHEDPDEFSVRCTDCGLLKLHSSRAGAHSHADNHGITCAPTAVKPLTRKSERPQPGDVATLTYESIRSENPIDVGGPILDVNAFDGDDLETETACEIAVDDSREDRVVLARFDPAGGQMLDAYSITEGQNTRLGELVDVDVKPVATDGGTDRETKTFYRAVCSSCESAHGINRPHIHKVGAKVDQKSHNEKAHNGSTVAVIDSFDADAVGHVPAEMPPTTDESEQGVDE</sequence>
<name>A0A285NRN5_NATPI</name>
<evidence type="ECO:0000313" key="3">
    <source>
        <dbReference type="Proteomes" id="UP000219453"/>
    </source>
</evidence>
<evidence type="ECO:0000313" key="2">
    <source>
        <dbReference type="EMBL" id="SNZ12119.1"/>
    </source>
</evidence>
<dbReference type="OrthoDB" id="259256at2157"/>
<dbReference type="EMBL" id="OBEJ01000002">
    <property type="protein sequence ID" value="SNZ12119.1"/>
    <property type="molecule type" value="Genomic_DNA"/>
</dbReference>
<reference evidence="3" key="1">
    <citation type="submission" date="2017-09" db="EMBL/GenBank/DDBJ databases">
        <authorList>
            <person name="Varghese N."/>
            <person name="Submissions S."/>
        </authorList>
    </citation>
    <scope>NUCLEOTIDE SEQUENCE [LARGE SCALE GENOMIC DNA]</scope>
    <source>
        <strain evidence="3">DSM 27208</strain>
    </source>
</reference>
<proteinExistence type="predicted"/>
<dbReference type="RefSeq" id="WP_097008481.1">
    <property type="nucleotide sequence ID" value="NZ_OBEJ01000002.1"/>
</dbReference>
<feature type="region of interest" description="Disordered" evidence="1">
    <location>
        <begin position="221"/>
        <end position="240"/>
    </location>
</feature>
<organism evidence="2 3">
    <name type="scientific">Natronoarchaeum philippinense</name>
    <dbReference type="NCBI Taxonomy" id="558529"/>
    <lineage>
        <taxon>Archaea</taxon>
        <taxon>Methanobacteriati</taxon>
        <taxon>Methanobacteriota</taxon>
        <taxon>Stenosarchaea group</taxon>
        <taxon>Halobacteria</taxon>
        <taxon>Halobacteriales</taxon>
        <taxon>Natronoarchaeaceae</taxon>
    </lineage>
</organism>
<evidence type="ECO:0000256" key="1">
    <source>
        <dbReference type="SAM" id="MobiDB-lite"/>
    </source>
</evidence>
<gene>
    <name evidence="2" type="ORF">SAMN06269185_1505</name>
</gene>
<accession>A0A285NRN5</accession>